<feature type="transmembrane region" description="Helical" evidence="2">
    <location>
        <begin position="40"/>
        <end position="60"/>
    </location>
</feature>
<protein>
    <recommendedName>
        <fullName evidence="5">Cell division protein CrgA</fullName>
    </recommendedName>
</protein>
<dbReference type="RefSeq" id="WP_202344309.1">
    <property type="nucleotide sequence ID" value="NZ_BAAAPI010000013.1"/>
</dbReference>
<keyword evidence="4" id="KW-1185">Reference proteome</keyword>
<feature type="transmembrane region" description="Helical" evidence="2">
    <location>
        <begin position="72"/>
        <end position="97"/>
    </location>
</feature>
<dbReference type="Proteomes" id="UP001645859">
    <property type="component" value="Unassembled WGS sequence"/>
</dbReference>
<accession>A0ABS1SFF0</accession>
<keyword evidence="2" id="KW-0472">Membrane</keyword>
<evidence type="ECO:0008006" key="5">
    <source>
        <dbReference type="Google" id="ProtNLM"/>
    </source>
</evidence>
<keyword evidence="2" id="KW-0812">Transmembrane</keyword>
<feature type="region of interest" description="Disordered" evidence="1">
    <location>
        <begin position="1"/>
        <end position="37"/>
    </location>
</feature>
<comment type="caution">
    <text evidence="3">The sequence shown here is derived from an EMBL/GenBank/DDBJ whole genome shotgun (WGS) entry which is preliminary data.</text>
</comment>
<proteinExistence type="predicted"/>
<evidence type="ECO:0000256" key="1">
    <source>
        <dbReference type="SAM" id="MobiDB-lite"/>
    </source>
</evidence>
<sequence length="102" mass="10578">MTNQAPVAHPGTPATPTSSASETPAQQRSPFVPNPHPRHGATTIIGFLVSAILVFGGFYMMGMAFSVPGAEFLLFAGGIIVDAIGLWVAFGLIPALADRGRD</sequence>
<evidence type="ECO:0000313" key="4">
    <source>
        <dbReference type="Proteomes" id="UP001645859"/>
    </source>
</evidence>
<dbReference type="EMBL" id="QYAC01000003">
    <property type="protein sequence ID" value="MBL3679042.1"/>
    <property type="molecule type" value="Genomic_DNA"/>
</dbReference>
<name>A0ABS1SFF0_9MICO</name>
<gene>
    <name evidence="3" type="ORF">D3230_06990</name>
</gene>
<organism evidence="3 4">
    <name type="scientific">Leucobacter chromiireducens subsp. solipictus</name>
    <dbReference type="NCBI Taxonomy" id="398235"/>
    <lineage>
        <taxon>Bacteria</taxon>
        <taxon>Bacillati</taxon>
        <taxon>Actinomycetota</taxon>
        <taxon>Actinomycetes</taxon>
        <taxon>Micrococcales</taxon>
        <taxon>Microbacteriaceae</taxon>
        <taxon>Leucobacter</taxon>
    </lineage>
</organism>
<reference evidence="3 4" key="1">
    <citation type="submission" date="2018-09" db="EMBL/GenBank/DDBJ databases">
        <title>Comparative genomics of Leucobacter spp.</title>
        <authorList>
            <person name="Reis A.C."/>
            <person name="Kolvenbach B.A."/>
            <person name="Corvini P.F.X."/>
            <person name="Nunes O.C."/>
        </authorList>
    </citation>
    <scope>NUCLEOTIDE SEQUENCE [LARGE SCALE GENOMIC DNA]</scope>
    <source>
        <strain evidence="3 4">TAN 31504</strain>
    </source>
</reference>
<evidence type="ECO:0000256" key="2">
    <source>
        <dbReference type="SAM" id="Phobius"/>
    </source>
</evidence>
<keyword evidence="2" id="KW-1133">Transmembrane helix</keyword>
<evidence type="ECO:0000313" key="3">
    <source>
        <dbReference type="EMBL" id="MBL3679042.1"/>
    </source>
</evidence>
<feature type="compositionally biased region" description="Low complexity" evidence="1">
    <location>
        <begin position="12"/>
        <end position="25"/>
    </location>
</feature>